<dbReference type="InterPro" id="IPR002937">
    <property type="entry name" value="Amino_oxidase"/>
</dbReference>
<feature type="binding site" evidence="9">
    <location>
        <position position="201"/>
    </location>
    <ligand>
        <name>FAD</name>
        <dbReference type="ChEBI" id="CHEBI:57692"/>
    </ligand>
</feature>
<comment type="pathway">
    <text evidence="2">Plant hormone metabolism; auxin biosynthesis.</text>
</comment>
<evidence type="ECO:0000313" key="12">
    <source>
        <dbReference type="Proteomes" id="UP000253919"/>
    </source>
</evidence>
<dbReference type="AlphaFoldDB" id="A0A369QJU0"/>
<evidence type="ECO:0000256" key="7">
    <source>
        <dbReference type="ARBA" id="ARBA00023070"/>
    </source>
</evidence>
<evidence type="ECO:0000256" key="1">
    <source>
        <dbReference type="ARBA" id="ARBA00001974"/>
    </source>
</evidence>
<sequence>MIDVLIIGAGAAGLMAARELTKQGLQVTVLEARNRLGGRVYTQQPDNFSIPVEAGAEFVHGDLPLTQALFQEAPVALHLLDGKNYQVLRGVLKESEEFIPDFEELLTRLEKLEQDLPFVEFLKKYLPEEEYRELREGVTRFAEGYDAADINRASTFALRTEWQTDGAANSYHPAGGYSQIIELLAHQVQAAGGTILTTTPVQEITWQPHHVQVKTTTGATYLAYKVLITVPLGVLQANAEEEGSIRFSPELPHRQKALAALGFGAVIKILLEFKSPFWEEKTENAAVKQKMPELAFLFTDASAIAAWWTQLPNQTPVLTGWIAGTEAEKRRQSSANNLIAEALETLAFLFTTTTAFLQEQLVASQVYNWAADPFARGAYAYATVNGAVAQQTLRMPEANTLYFAGEAFYEGPAIGTVEAALVSGTEAASYIINSFSDK</sequence>
<dbReference type="PANTHER" id="PTHR10742:SF410">
    <property type="entry name" value="LYSINE-SPECIFIC HISTONE DEMETHYLASE 2"/>
    <property type="match status" value="1"/>
</dbReference>
<reference evidence="11 12" key="1">
    <citation type="submission" date="2018-04" db="EMBL/GenBank/DDBJ databases">
        <title>Adhaeribacter sp. HMF7616 genome sequencing and assembly.</title>
        <authorList>
            <person name="Kang H."/>
            <person name="Kang J."/>
            <person name="Cha I."/>
            <person name="Kim H."/>
            <person name="Joh K."/>
        </authorList>
    </citation>
    <scope>NUCLEOTIDE SEQUENCE [LARGE SCALE GENOMIC DNA]</scope>
    <source>
        <strain evidence="11 12">HMF7616</strain>
    </source>
</reference>
<dbReference type="OrthoDB" id="56323at2"/>
<feature type="domain" description="Amine oxidase" evidence="10">
    <location>
        <begin position="12"/>
        <end position="103"/>
    </location>
</feature>
<comment type="catalytic activity">
    <reaction evidence="8">
        <text>L-tryptophan + O2 = indole-3-acetamide + CO2 + H2O</text>
        <dbReference type="Rhea" id="RHEA:16165"/>
        <dbReference type="ChEBI" id="CHEBI:15377"/>
        <dbReference type="ChEBI" id="CHEBI:15379"/>
        <dbReference type="ChEBI" id="CHEBI:16031"/>
        <dbReference type="ChEBI" id="CHEBI:16526"/>
        <dbReference type="ChEBI" id="CHEBI:57912"/>
        <dbReference type="EC" id="1.13.12.3"/>
    </reaction>
</comment>
<evidence type="ECO:0000256" key="2">
    <source>
        <dbReference type="ARBA" id="ARBA00004814"/>
    </source>
</evidence>
<evidence type="ECO:0000256" key="5">
    <source>
        <dbReference type="ARBA" id="ARBA00017871"/>
    </source>
</evidence>
<dbReference type="GO" id="GO:0009851">
    <property type="term" value="P:auxin biosynthetic process"/>
    <property type="evidence" value="ECO:0007669"/>
    <property type="project" value="UniProtKB-KW"/>
</dbReference>
<feature type="domain" description="Amine oxidase" evidence="10">
    <location>
        <begin position="138"/>
        <end position="432"/>
    </location>
</feature>
<keyword evidence="6 11" id="KW-0560">Oxidoreductase</keyword>
<protein>
    <recommendedName>
        <fullName evidence="5">Tryptophan 2-monooxygenase</fullName>
        <ecNumber evidence="4">1.13.12.3</ecNumber>
    </recommendedName>
</protein>
<keyword evidence="12" id="KW-1185">Reference proteome</keyword>
<evidence type="ECO:0000313" key="11">
    <source>
        <dbReference type="EMBL" id="RDC65181.1"/>
    </source>
</evidence>
<dbReference type="PRINTS" id="PR00757">
    <property type="entry name" value="AMINEOXDASEF"/>
</dbReference>
<evidence type="ECO:0000256" key="8">
    <source>
        <dbReference type="ARBA" id="ARBA00047321"/>
    </source>
</evidence>
<dbReference type="EC" id="1.13.12.3" evidence="4"/>
<evidence type="ECO:0000256" key="3">
    <source>
        <dbReference type="ARBA" id="ARBA00005833"/>
    </source>
</evidence>
<dbReference type="Gene3D" id="3.50.50.60">
    <property type="entry name" value="FAD/NAD(P)-binding domain"/>
    <property type="match status" value="1"/>
</dbReference>
<organism evidence="11 12">
    <name type="scientific">Adhaeribacter pallidiroseus</name>
    <dbReference type="NCBI Taxonomy" id="2072847"/>
    <lineage>
        <taxon>Bacteria</taxon>
        <taxon>Pseudomonadati</taxon>
        <taxon>Bacteroidota</taxon>
        <taxon>Cytophagia</taxon>
        <taxon>Cytophagales</taxon>
        <taxon>Hymenobacteraceae</taxon>
        <taxon>Adhaeribacter</taxon>
    </lineage>
</organism>
<gene>
    <name evidence="11" type="ORF">AHMF7616_03811</name>
</gene>
<dbReference type="Pfam" id="PF01593">
    <property type="entry name" value="Amino_oxidase"/>
    <property type="match status" value="2"/>
</dbReference>
<comment type="cofactor">
    <cofactor evidence="1">
        <name>FAD</name>
        <dbReference type="ChEBI" id="CHEBI:57692"/>
    </cofactor>
</comment>
<dbReference type="InterPro" id="IPR001613">
    <property type="entry name" value="Flavin_amine_oxidase"/>
</dbReference>
<dbReference type="InterPro" id="IPR036188">
    <property type="entry name" value="FAD/NAD-bd_sf"/>
</dbReference>
<comment type="similarity">
    <text evidence="3">Belongs to the tryptophan 2-monooxygenase family.</text>
</comment>
<feature type="binding site" evidence="9">
    <location>
        <begin position="31"/>
        <end position="32"/>
    </location>
    <ligand>
        <name>FAD</name>
        <dbReference type="ChEBI" id="CHEBI:57692"/>
    </ligand>
</feature>
<evidence type="ECO:0000256" key="9">
    <source>
        <dbReference type="PIRSR" id="PIRSR601613-1"/>
    </source>
</evidence>
<evidence type="ECO:0000256" key="6">
    <source>
        <dbReference type="ARBA" id="ARBA00023002"/>
    </source>
</evidence>
<keyword evidence="7" id="KW-0073">Auxin biosynthesis</keyword>
<dbReference type="SUPFAM" id="SSF51905">
    <property type="entry name" value="FAD/NAD(P)-binding domain"/>
    <property type="match status" value="1"/>
</dbReference>
<dbReference type="EMBL" id="QASA01000001">
    <property type="protein sequence ID" value="RDC65181.1"/>
    <property type="molecule type" value="Genomic_DNA"/>
</dbReference>
<dbReference type="Proteomes" id="UP000253919">
    <property type="component" value="Unassembled WGS sequence"/>
</dbReference>
<dbReference type="PANTHER" id="PTHR10742">
    <property type="entry name" value="FLAVIN MONOAMINE OXIDASE"/>
    <property type="match status" value="1"/>
</dbReference>
<dbReference type="InterPro" id="IPR050281">
    <property type="entry name" value="Flavin_monoamine_oxidase"/>
</dbReference>
<name>A0A369QJU0_9BACT</name>
<evidence type="ECO:0000256" key="4">
    <source>
        <dbReference type="ARBA" id="ARBA00012535"/>
    </source>
</evidence>
<comment type="caution">
    <text evidence="11">The sequence shown here is derived from an EMBL/GenBank/DDBJ whole genome shotgun (WGS) entry which is preliminary data.</text>
</comment>
<dbReference type="SUPFAM" id="SSF54373">
    <property type="entry name" value="FAD-linked reductases, C-terminal domain"/>
    <property type="match status" value="1"/>
</dbReference>
<accession>A0A369QJU0</accession>
<proteinExistence type="inferred from homology"/>
<evidence type="ECO:0000259" key="10">
    <source>
        <dbReference type="Pfam" id="PF01593"/>
    </source>
</evidence>
<dbReference type="RefSeq" id="WP_115374235.1">
    <property type="nucleotide sequence ID" value="NZ_QASA01000001.1"/>
</dbReference>
<dbReference type="GO" id="GO:0050361">
    <property type="term" value="F:tryptophan 2-monooxygenase activity"/>
    <property type="evidence" value="ECO:0007669"/>
    <property type="project" value="UniProtKB-EC"/>
</dbReference>